<dbReference type="EMBL" id="PGXC01000071">
    <property type="protein sequence ID" value="PKK88055.1"/>
    <property type="molecule type" value="Genomic_DNA"/>
</dbReference>
<evidence type="ECO:0000313" key="2">
    <source>
        <dbReference type="Proteomes" id="UP000233256"/>
    </source>
</evidence>
<protein>
    <submittedName>
        <fullName evidence="1">Uncharacterized protein</fullName>
    </submittedName>
</protein>
<organism evidence="1 2">
    <name type="scientific">Candidatus Wallbacteria bacterium HGW-Wallbacteria-1</name>
    <dbReference type="NCBI Taxonomy" id="2013854"/>
    <lineage>
        <taxon>Bacteria</taxon>
        <taxon>Candidatus Walliibacteriota</taxon>
    </lineage>
</organism>
<gene>
    <name evidence="1" type="ORF">CVV64_20500</name>
</gene>
<reference evidence="1 2" key="1">
    <citation type="journal article" date="2017" name="ISME J.">
        <title>Potential for microbial H2 and metal transformations associated with novel bacteria and archaea in deep terrestrial subsurface sediments.</title>
        <authorList>
            <person name="Hernsdorf A.W."/>
            <person name="Amano Y."/>
            <person name="Miyakawa K."/>
            <person name="Ise K."/>
            <person name="Suzuki Y."/>
            <person name="Anantharaman K."/>
            <person name="Probst A."/>
            <person name="Burstein D."/>
            <person name="Thomas B.C."/>
            <person name="Banfield J.F."/>
        </authorList>
    </citation>
    <scope>NUCLEOTIDE SEQUENCE [LARGE SCALE GENOMIC DNA]</scope>
    <source>
        <strain evidence="1">HGW-Wallbacteria-1</strain>
    </source>
</reference>
<proteinExistence type="predicted"/>
<evidence type="ECO:0000313" key="1">
    <source>
        <dbReference type="EMBL" id="PKK88055.1"/>
    </source>
</evidence>
<dbReference type="AlphaFoldDB" id="A0A2N1PI90"/>
<comment type="caution">
    <text evidence="1">The sequence shown here is derived from an EMBL/GenBank/DDBJ whole genome shotgun (WGS) entry which is preliminary data.</text>
</comment>
<name>A0A2N1PI90_9BACT</name>
<sequence length="84" mass="9068">MLAAQIDLLNITEHAINLGFAVKDGGLLPICSGCGKARMRNGTWITPEAPILVGMTRKLSHGICPECLVELYPELYPELCSEAV</sequence>
<dbReference type="Proteomes" id="UP000233256">
    <property type="component" value="Unassembled WGS sequence"/>
</dbReference>
<accession>A0A2N1PI90</accession>